<comment type="caution">
    <text evidence="2">The sequence shown here is derived from an EMBL/GenBank/DDBJ whole genome shotgun (WGS) entry which is preliminary data.</text>
</comment>
<protein>
    <submittedName>
        <fullName evidence="2">SDR family oxidoreductase</fullName>
    </submittedName>
</protein>
<comment type="similarity">
    <text evidence="1">Belongs to the short-chain dehydrogenases/reductases (SDR) family.</text>
</comment>
<accession>A0A537J4A5</accession>
<dbReference type="InterPro" id="IPR002347">
    <property type="entry name" value="SDR_fam"/>
</dbReference>
<dbReference type="AlphaFoldDB" id="A0A537J4A5"/>
<feature type="non-terminal residue" evidence="2">
    <location>
        <position position="1"/>
    </location>
</feature>
<reference evidence="2 3" key="1">
    <citation type="journal article" date="2019" name="Nat. Microbiol.">
        <title>Mediterranean grassland soil C-N compound turnover is dependent on rainfall and depth, and is mediated by genomically divergent microorganisms.</title>
        <authorList>
            <person name="Diamond S."/>
            <person name="Andeer P.F."/>
            <person name="Li Z."/>
            <person name="Crits-Christoph A."/>
            <person name="Burstein D."/>
            <person name="Anantharaman K."/>
            <person name="Lane K.R."/>
            <person name="Thomas B.C."/>
            <person name="Pan C."/>
            <person name="Northen T.R."/>
            <person name="Banfield J.F."/>
        </authorList>
    </citation>
    <scope>NUCLEOTIDE SEQUENCE [LARGE SCALE GENOMIC DNA]</scope>
    <source>
        <strain evidence="2">NP_7</strain>
    </source>
</reference>
<dbReference type="EMBL" id="VBAO01000397">
    <property type="protein sequence ID" value="TMI78172.1"/>
    <property type="molecule type" value="Genomic_DNA"/>
</dbReference>
<proteinExistence type="inferred from homology"/>
<dbReference type="PANTHER" id="PTHR42760">
    <property type="entry name" value="SHORT-CHAIN DEHYDROGENASES/REDUCTASES FAMILY MEMBER"/>
    <property type="match status" value="1"/>
</dbReference>
<dbReference type="Gene3D" id="3.40.50.720">
    <property type="entry name" value="NAD(P)-binding Rossmann-like Domain"/>
    <property type="match status" value="1"/>
</dbReference>
<evidence type="ECO:0000313" key="2">
    <source>
        <dbReference type="EMBL" id="TMI78172.1"/>
    </source>
</evidence>
<dbReference type="PANTHER" id="PTHR42760:SF40">
    <property type="entry name" value="3-OXOACYL-[ACYL-CARRIER-PROTEIN] REDUCTASE, CHLOROPLASTIC"/>
    <property type="match status" value="1"/>
</dbReference>
<dbReference type="PROSITE" id="PS00061">
    <property type="entry name" value="ADH_SHORT"/>
    <property type="match status" value="1"/>
</dbReference>
<organism evidence="2 3">
    <name type="scientific">Candidatus Segetimicrobium genomatis</name>
    <dbReference type="NCBI Taxonomy" id="2569760"/>
    <lineage>
        <taxon>Bacteria</taxon>
        <taxon>Bacillati</taxon>
        <taxon>Candidatus Sysuimicrobiota</taxon>
        <taxon>Candidatus Sysuimicrobiia</taxon>
        <taxon>Candidatus Sysuimicrobiales</taxon>
        <taxon>Candidatus Segetimicrobiaceae</taxon>
        <taxon>Candidatus Segetimicrobium</taxon>
    </lineage>
</organism>
<gene>
    <name evidence="2" type="ORF">E6H04_12905</name>
</gene>
<dbReference type="GO" id="GO:0016616">
    <property type="term" value="F:oxidoreductase activity, acting on the CH-OH group of donors, NAD or NADP as acceptor"/>
    <property type="evidence" value="ECO:0007669"/>
    <property type="project" value="TreeGrafter"/>
</dbReference>
<dbReference type="PRINTS" id="PR00081">
    <property type="entry name" value="GDHRDH"/>
</dbReference>
<dbReference type="PRINTS" id="PR00080">
    <property type="entry name" value="SDRFAMILY"/>
</dbReference>
<dbReference type="SUPFAM" id="SSF51735">
    <property type="entry name" value="NAD(P)-binding Rossmann-fold domains"/>
    <property type="match status" value="1"/>
</dbReference>
<dbReference type="Pfam" id="PF13561">
    <property type="entry name" value="adh_short_C2"/>
    <property type="match status" value="1"/>
</dbReference>
<dbReference type="Proteomes" id="UP000320048">
    <property type="component" value="Unassembled WGS sequence"/>
</dbReference>
<evidence type="ECO:0000313" key="3">
    <source>
        <dbReference type="Proteomes" id="UP000320048"/>
    </source>
</evidence>
<sequence length="171" mass="17888">RVDILVNNAGATWGAQVLDMPVDAWRKVMDTNVTGTFLMIQAVGRAMIDAGRGGKIVNIASVAGLIGADAGVLDAIGYSASKGAVIALTRDLAVKWARHGITVNALAPGFFPTKMTRWLIDHRGEAILDTIPLGRLGGDDDLKGAAVFLASRASDFMTGQVLVVDGGQTAW</sequence>
<name>A0A537J4A5_9BACT</name>
<dbReference type="InterPro" id="IPR020904">
    <property type="entry name" value="Sc_DH/Rdtase_CS"/>
</dbReference>
<dbReference type="GO" id="GO:0030497">
    <property type="term" value="P:fatty acid elongation"/>
    <property type="evidence" value="ECO:0007669"/>
    <property type="project" value="TreeGrafter"/>
</dbReference>
<dbReference type="InterPro" id="IPR036291">
    <property type="entry name" value="NAD(P)-bd_dom_sf"/>
</dbReference>
<evidence type="ECO:0000256" key="1">
    <source>
        <dbReference type="ARBA" id="ARBA00006484"/>
    </source>
</evidence>